<proteinExistence type="inferred from homology"/>
<evidence type="ECO:0000256" key="5">
    <source>
        <dbReference type="ARBA" id="ARBA00022801"/>
    </source>
</evidence>
<dbReference type="AlphaFoldDB" id="A0A251P1F3"/>
<evidence type="ECO:0000256" key="3">
    <source>
        <dbReference type="ARBA" id="ARBA00022512"/>
    </source>
</evidence>
<evidence type="ECO:0000256" key="4">
    <source>
        <dbReference type="ARBA" id="ARBA00022525"/>
    </source>
</evidence>
<dbReference type="STRING" id="3760.A0A251P1F3"/>
<dbReference type="PANTHER" id="PTHR31375">
    <property type="match status" value="1"/>
</dbReference>
<organism evidence="9 10">
    <name type="scientific">Prunus persica</name>
    <name type="common">Peach</name>
    <name type="synonym">Amygdalus persica</name>
    <dbReference type="NCBI Taxonomy" id="3760"/>
    <lineage>
        <taxon>Eukaryota</taxon>
        <taxon>Viridiplantae</taxon>
        <taxon>Streptophyta</taxon>
        <taxon>Embryophyta</taxon>
        <taxon>Tracheophyta</taxon>
        <taxon>Spermatophyta</taxon>
        <taxon>Magnoliopsida</taxon>
        <taxon>eudicotyledons</taxon>
        <taxon>Gunneridae</taxon>
        <taxon>Pentapetalae</taxon>
        <taxon>rosids</taxon>
        <taxon>fabids</taxon>
        <taxon>Rosales</taxon>
        <taxon>Rosaceae</taxon>
        <taxon>Amygdaloideae</taxon>
        <taxon>Amygdaleae</taxon>
        <taxon>Prunus</taxon>
    </lineage>
</organism>
<dbReference type="Gramene" id="ONI04185">
    <property type="protein sequence ID" value="ONI04185"/>
    <property type="gene ID" value="PRUPE_6G307300"/>
</dbReference>
<evidence type="ECO:0000313" key="10">
    <source>
        <dbReference type="Proteomes" id="UP000006882"/>
    </source>
</evidence>
<accession>A0A251P1F3</accession>
<evidence type="ECO:0000313" key="9">
    <source>
        <dbReference type="EMBL" id="ONI04185.1"/>
    </source>
</evidence>
<gene>
    <name evidence="9" type="ORF">PRUPE_6G307300</name>
</gene>
<reference evidence="9 10" key="1">
    <citation type="journal article" date="2013" name="Nat. Genet.">
        <title>The high-quality draft genome of peach (Prunus persica) identifies unique patterns of genetic diversity, domestication and genome evolution.</title>
        <authorList>
            <consortium name="International Peach Genome Initiative"/>
            <person name="Verde I."/>
            <person name="Abbott A.G."/>
            <person name="Scalabrin S."/>
            <person name="Jung S."/>
            <person name="Shu S."/>
            <person name="Marroni F."/>
            <person name="Zhebentyayeva T."/>
            <person name="Dettori M.T."/>
            <person name="Grimwood J."/>
            <person name="Cattonaro F."/>
            <person name="Zuccolo A."/>
            <person name="Rossini L."/>
            <person name="Jenkins J."/>
            <person name="Vendramin E."/>
            <person name="Meisel L.A."/>
            <person name="Decroocq V."/>
            <person name="Sosinski B."/>
            <person name="Prochnik S."/>
            <person name="Mitros T."/>
            <person name="Policriti A."/>
            <person name="Cipriani G."/>
            <person name="Dondini L."/>
            <person name="Ficklin S."/>
            <person name="Goodstein D.M."/>
            <person name="Xuan P."/>
            <person name="Del Fabbro C."/>
            <person name="Aramini V."/>
            <person name="Copetti D."/>
            <person name="Gonzalez S."/>
            <person name="Horner D.S."/>
            <person name="Falchi R."/>
            <person name="Lucas S."/>
            <person name="Mica E."/>
            <person name="Maldonado J."/>
            <person name="Lazzari B."/>
            <person name="Bielenberg D."/>
            <person name="Pirona R."/>
            <person name="Miculan M."/>
            <person name="Barakat A."/>
            <person name="Testolin R."/>
            <person name="Stella A."/>
            <person name="Tartarini S."/>
            <person name="Tonutti P."/>
            <person name="Arus P."/>
            <person name="Orellana A."/>
            <person name="Wells C."/>
            <person name="Main D."/>
            <person name="Vizzotto G."/>
            <person name="Silva H."/>
            <person name="Salamini F."/>
            <person name="Schmutz J."/>
            <person name="Morgante M."/>
            <person name="Rokhsar D.S."/>
        </authorList>
    </citation>
    <scope>NUCLEOTIDE SEQUENCE [LARGE SCALE GENOMIC DNA]</scope>
    <source>
        <strain evidence="10">cv. Nemared</strain>
    </source>
</reference>
<protein>
    <recommendedName>
        <fullName evidence="11">Polygalacturonase</fullName>
    </recommendedName>
</protein>
<evidence type="ECO:0000256" key="2">
    <source>
        <dbReference type="ARBA" id="ARBA00008834"/>
    </source>
</evidence>
<evidence type="ECO:0000256" key="7">
    <source>
        <dbReference type="ARBA" id="ARBA00023316"/>
    </source>
</evidence>
<keyword evidence="6 8" id="KW-0326">Glycosidase</keyword>
<dbReference type="GO" id="GO:0004650">
    <property type="term" value="F:polygalacturonase activity"/>
    <property type="evidence" value="ECO:0007669"/>
    <property type="project" value="InterPro"/>
</dbReference>
<dbReference type="InterPro" id="IPR000743">
    <property type="entry name" value="Glyco_hydro_28"/>
</dbReference>
<dbReference type="GO" id="GO:0005975">
    <property type="term" value="P:carbohydrate metabolic process"/>
    <property type="evidence" value="ECO:0007669"/>
    <property type="project" value="InterPro"/>
</dbReference>
<dbReference type="InterPro" id="IPR011050">
    <property type="entry name" value="Pectin_lyase_fold/virulence"/>
</dbReference>
<comment type="similarity">
    <text evidence="2 8">Belongs to the glycosyl hydrolase 28 family.</text>
</comment>
<keyword evidence="10" id="KW-1185">Reference proteome</keyword>
<comment type="subcellular location">
    <subcellularLocation>
        <location evidence="1">Secreted</location>
        <location evidence="1">Cell wall</location>
    </subcellularLocation>
</comment>
<keyword evidence="4" id="KW-0964">Secreted</keyword>
<dbReference type="Gene3D" id="2.160.20.10">
    <property type="entry name" value="Single-stranded right-handed beta-helix, Pectin lyase-like"/>
    <property type="match status" value="2"/>
</dbReference>
<dbReference type="Proteomes" id="UP000006882">
    <property type="component" value="Chromosome G6"/>
</dbReference>
<evidence type="ECO:0000256" key="1">
    <source>
        <dbReference type="ARBA" id="ARBA00004191"/>
    </source>
</evidence>
<keyword evidence="7" id="KW-0961">Cell wall biogenesis/degradation</keyword>
<evidence type="ECO:0000256" key="8">
    <source>
        <dbReference type="RuleBase" id="RU361169"/>
    </source>
</evidence>
<dbReference type="SUPFAM" id="SSF51126">
    <property type="entry name" value="Pectin lyase-like"/>
    <property type="match status" value="1"/>
</dbReference>
<keyword evidence="5 8" id="KW-0378">Hydrolase</keyword>
<dbReference type="EMBL" id="CM007656">
    <property type="protein sequence ID" value="ONI04185.1"/>
    <property type="molecule type" value="Genomic_DNA"/>
</dbReference>
<name>A0A251P1F3_PRUPE</name>
<dbReference type="InterPro" id="IPR012334">
    <property type="entry name" value="Pectin_lyas_fold"/>
</dbReference>
<keyword evidence="3" id="KW-0134">Cell wall</keyword>
<dbReference type="Pfam" id="PF00295">
    <property type="entry name" value="Glyco_hydro_28"/>
    <property type="match status" value="1"/>
</dbReference>
<dbReference type="GO" id="GO:0071555">
    <property type="term" value="P:cell wall organization"/>
    <property type="evidence" value="ECO:0007669"/>
    <property type="project" value="UniProtKB-KW"/>
</dbReference>
<evidence type="ECO:0000256" key="6">
    <source>
        <dbReference type="ARBA" id="ARBA00023295"/>
    </source>
</evidence>
<sequence>MPRSSAHGAFGAAGDSVTDDAQAFSKAWDAACQIGRSSVVFLVPDKYSFLTQSSLFKGPCKSYLLFQLDGRIVAPSGPNKWSSRNSKSDWMDFYGIHGMTMQGGGLIDGRGEKWWNLPCTSALRFLKSSNLKVQGIGVQSSPKFHVCFDDCQNVRLEFISINSLGDSPKTDGIHIEDSNNVEIHHSRISPGDSSHDVDITNVTCGPRSKHGIVDQELWPKITFNNIEMDKVKNPIITNQYYCLKDHYPNQTAALKIYDVSHAQHIQCEKPTCAS</sequence>
<evidence type="ECO:0008006" key="11">
    <source>
        <dbReference type="Google" id="ProtNLM"/>
    </source>
</evidence>